<dbReference type="Gene3D" id="2.60.40.790">
    <property type="match status" value="1"/>
</dbReference>
<evidence type="ECO:0000313" key="6">
    <source>
        <dbReference type="Proteomes" id="UP001225906"/>
    </source>
</evidence>
<dbReference type="InterPro" id="IPR002068">
    <property type="entry name" value="A-crystallin/Hsp20_dom"/>
</dbReference>
<gene>
    <name evidence="5" type="ORF">Q9291_00025</name>
</gene>
<feature type="domain" description="SHSP" evidence="4">
    <location>
        <begin position="29"/>
        <end position="140"/>
    </location>
</feature>
<evidence type="ECO:0000256" key="3">
    <source>
        <dbReference type="RuleBase" id="RU003616"/>
    </source>
</evidence>
<protein>
    <submittedName>
        <fullName evidence="5">Hsp20 family protein</fullName>
    </submittedName>
</protein>
<dbReference type="RefSeq" id="WP_306387873.1">
    <property type="nucleotide sequence ID" value="NZ_JAVCAP010000001.1"/>
</dbReference>
<reference evidence="6" key="1">
    <citation type="journal article" date="2019" name="Int. J. Syst. Evol. Microbiol.">
        <title>The Global Catalogue of Microorganisms (GCM) 10K type strain sequencing project: providing services to taxonomists for standard genome sequencing and annotation.</title>
        <authorList>
            <consortium name="The Broad Institute Genomics Platform"/>
            <consortium name="The Broad Institute Genome Sequencing Center for Infectious Disease"/>
            <person name="Wu L."/>
            <person name="Ma J."/>
        </authorList>
    </citation>
    <scope>NUCLEOTIDE SEQUENCE [LARGE SCALE GENOMIC DNA]</scope>
    <source>
        <strain evidence="6">VKM B-3159</strain>
    </source>
</reference>
<name>A0ABT9JNN3_9PROT</name>
<evidence type="ECO:0000256" key="2">
    <source>
        <dbReference type="PROSITE-ProRule" id="PRU00285"/>
    </source>
</evidence>
<dbReference type="SUPFAM" id="SSF49764">
    <property type="entry name" value="HSP20-like chaperones"/>
    <property type="match status" value="1"/>
</dbReference>
<organism evidence="5 6">
    <name type="scientific">Methylophilus aquaticus</name>
    <dbReference type="NCBI Taxonomy" id="1971610"/>
    <lineage>
        <taxon>Bacteria</taxon>
        <taxon>Pseudomonadati</taxon>
        <taxon>Pseudomonadota</taxon>
        <taxon>Betaproteobacteria</taxon>
        <taxon>Nitrosomonadales</taxon>
        <taxon>Methylophilaceae</taxon>
        <taxon>Methylophilus</taxon>
    </lineage>
</organism>
<dbReference type="CDD" id="cd06470">
    <property type="entry name" value="ACD_IbpA-B_like"/>
    <property type="match status" value="1"/>
</dbReference>
<dbReference type="InterPro" id="IPR008978">
    <property type="entry name" value="HSP20-like_chaperone"/>
</dbReference>
<dbReference type="Pfam" id="PF00011">
    <property type="entry name" value="HSP20"/>
    <property type="match status" value="1"/>
</dbReference>
<evidence type="ECO:0000256" key="1">
    <source>
        <dbReference type="ARBA" id="ARBA00023016"/>
    </source>
</evidence>
<dbReference type="InterPro" id="IPR037913">
    <property type="entry name" value="ACD_IbpA/B"/>
</dbReference>
<keyword evidence="1" id="KW-0346">Stress response</keyword>
<dbReference type="PANTHER" id="PTHR47062:SF1">
    <property type="entry name" value="SMALL HEAT SHOCK PROTEIN IBPA"/>
    <property type="match status" value="1"/>
</dbReference>
<evidence type="ECO:0000313" key="5">
    <source>
        <dbReference type="EMBL" id="MDP8566221.1"/>
    </source>
</evidence>
<comment type="similarity">
    <text evidence="2 3">Belongs to the small heat shock protein (HSP20) family.</text>
</comment>
<dbReference type="EMBL" id="JAVCAP010000001">
    <property type="protein sequence ID" value="MDP8566221.1"/>
    <property type="molecule type" value="Genomic_DNA"/>
</dbReference>
<keyword evidence="6" id="KW-1185">Reference proteome</keyword>
<dbReference type="PANTHER" id="PTHR47062">
    <property type="match status" value="1"/>
</dbReference>
<evidence type="ECO:0000259" key="4">
    <source>
        <dbReference type="PROSITE" id="PS01031"/>
    </source>
</evidence>
<dbReference type="PROSITE" id="PS01031">
    <property type="entry name" value="SHSP"/>
    <property type="match status" value="1"/>
</dbReference>
<accession>A0ABT9JNN3</accession>
<dbReference type="Proteomes" id="UP001225906">
    <property type="component" value="Unassembled WGS sequence"/>
</dbReference>
<sequence>MRHYDLTPLYRTAIGFDRLAKMLNDVQRNENELSYPPYNIELVDENAYKIIMAVAGFNEAELEIESEQQTLRVTGRKAKKEQEATFLHRGIATRDFEHKFQLADHVKVTGAQLEHGLLTIALVRELPEALKPRKIEIGIQVNPTLIEQKAA</sequence>
<comment type="caution">
    <text evidence="5">The sequence shown here is derived from an EMBL/GenBank/DDBJ whole genome shotgun (WGS) entry which is preliminary data.</text>
</comment>
<proteinExistence type="inferred from homology"/>